<feature type="transmembrane region" description="Helical" evidence="6">
    <location>
        <begin position="58"/>
        <end position="78"/>
    </location>
</feature>
<organism evidence="7 8">
    <name type="scientific">Lacrimispora celerecrescens</name>
    <dbReference type="NCBI Taxonomy" id="29354"/>
    <lineage>
        <taxon>Bacteria</taxon>
        <taxon>Bacillati</taxon>
        <taxon>Bacillota</taxon>
        <taxon>Clostridia</taxon>
        <taxon>Lachnospirales</taxon>
        <taxon>Lachnospiraceae</taxon>
        <taxon>Lacrimispora</taxon>
    </lineage>
</organism>
<dbReference type="AlphaFoldDB" id="A0A084JJI8"/>
<keyword evidence="3 6" id="KW-0812">Transmembrane</keyword>
<feature type="transmembrane region" description="Helical" evidence="6">
    <location>
        <begin position="30"/>
        <end position="46"/>
    </location>
</feature>
<comment type="subcellular location">
    <subcellularLocation>
        <location evidence="1">Cell membrane</location>
        <topology evidence="1">Multi-pass membrane protein</topology>
    </subcellularLocation>
</comment>
<dbReference type="InterPro" id="IPR005538">
    <property type="entry name" value="LrgA/CidA"/>
</dbReference>
<sequence length="123" mass="13870">MKYIRQFTIILFISLVGEIIHLLVPLPVPASIYGLLLMLIGLRKKWIPLEAVEEVSIFLIDIMPLMFIPAAVGLLDSWGVLRPILIPFLVITLFSTIIVMVITGKVTQLFIKNDRNGKAEKNE</sequence>
<evidence type="ECO:0000256" key="3">
    <source>
        <dbReference type="ARBA" id="ARBA00022692"/>
    </source>
</evidence>
<evidence type="ECO:0000313" key="8">
    <source>
        <dbReference type="Proteomes" id="UP000028525"/>
    </source>
</evidence>
<dbReference type="PANTHER" id="PTHR33931:SF2">
    <property type="entry name" value="HOLIN-LIKE PROTEIN CIDA"/>
    <property type="match status" value="1"/>
</dbReference>
<gene>
    <name evidence="7" type="ORF">IO98_16870</name>
</gene>
<name>A0A084JJI8_9FIRM</name>
<dbReference type="PANTHER" id="PTHR33931">
    <property type="entry name" value="HOLIN-LIKE PROTEIN CIDA-RELATED"/>
    <property type="match status" value="1"/>
</dbReference>
<evidence type="ECO:0000313" key="7">
    <source>
        <dbReference type="EMBL" id="KEZ89122.1"/>
    </source>
</evidence>
<dbReference type="EMBL" id="JPME01000020">
    <property type="protein sequence ID" value="KEZ89122.1"/>
    <property type="molecule type" value="Genomic_DNA"/>
</dbReference>
<keyword evidence="8" id="KW-1185">Reference proteome</keyword>
<evidence type="ECO:0000256" key="1">
    <source>
        <dbReference type="ARBA" id="ARBA00004651"/>
    </source>
</evidence>
<dbReference type="GO" id="GO:0005886">
    <property type="term" value="C:plasma membrane"/>
    <property type="evidence" value="ECO:0007669"/>
    <property type="project" value="UniProtKB-SubCell"/>
</dbReference>
<dbReference type="RefSeq" id="WP_038283038.1">
    <property type="nucleotide sequence ID" value="NZ_JPME01000020.1"/>
</dbReference>
<dbReference type="OrthoDB" id="3176438at2"/>
<evidence type="ECO:0000256" key="6">
    <source>
        <dbReference type="SAM" id="Phobius"/>
    </source>
</evidence>
<evidence type="ECO:0000256" key="2">
    <source>
        <dbReference type="ARBA" id="ARBA00022475"/>
    </source>
</evidence>
<evidence type="ECO:0000256" key="5">
    <source>
        <dbReference type="ARBA" id="ARBA00023136"/>
    </source>
</evidence>
<keyword evidence="2" id="KW-1003">Cell membrane</keyword>
<dbReference type="Proteomes" id="UP000028525">
    <property type="component" value="Unassembled WGS sequence"/>
</dbReference>
<accession>A0A084JJI8</accession>
<feature type="transmembrane region" description="Helical" evidence="6">
    <location>
        <begin position="84"/>
        <end position="103"/>
    </location>
</feature>
<dbReference type="STRING" id="29354.IO98_16870"/>
<reference evidence="7 8" key="1">
    <citation type="submission" date="2014-07" db="EMBL/GenBank/DDBJ databases">
        <title>Draft genome of Clostridium celerecrescens 152B isolated from sediments associated with methane hydrate from Krishna Godavari basin.</title>
        <authorList>
            <person name="Honkalas V.S."/>
            <person name="Dabir A.P."/>
            <person name="Arora P."/>
            <person name="Dhakephalkar P.K."/>
        </authorList>
    </citation>
    <scope>NUCLEOTIDE SEQUENCE [LARGE SCALE GENOMIC DNA]</scope>
    <source>
        <strain evidence="7 8">152B</strain>
    </source>
</reference>
<protein>
    <submittedName>
        <fullName evidence="7">LrgA</fullName>
    </submittedName>
</protein>
<evidence type="ECO:0000256" key="4">
    <source>
        <dbReference type="ARBA" id="ARBA00022989"/>
    </source>
</evidence>
<dbReference type="Pfam" id="PF03788">
    <property type="entry name" value="LrgA"/>
    <property type="match status" value="1"/>
</dbReference>
<keyword evidence="5 6" id="KW-0472">Membrane</keyword>
<keyword evidence="4 6" id="KW-1133">Transmembrane helix</keyword>
<proteinExistence type="predicted"/>
<comment type="caution">
    <text evidence="7">The sequence shown here is derived from an EMBL/GenBank/DDBJ whole genome shotgun (WGS) entry which is preliminary data.</text>
</comment>